<protein>
    <submittedName>
        <fullName evidence="1">Uncharacterized protein</fullName>
    </submittedName>
</protein>
<organism evidence="1 2">
    <name type="scientific">Phytophthora rubi</name>
    <dbReference type="NCBI Taxonomy" id="129364"/>
    <lineage>
        <taxon>Eukaryota</taxon>
        <taxon>Sar</taxon>
        <taxon>Stramenopiles</taxon>
        <taxon>Oomycota</taxon>
        <taxon>Peronosporomycetes</taxon>
        <taxon>Peronosporales</taxon>
        <taxon>Peronosporaceae</taxon>
        <taxon>Phytophthora</taxon>
    </lineage>
</organism>
<proteinExistence type="predicted"/>
<comment type="caution">
    <text evidence="1">The sequence shown here is derived from an EMBL/GenBank/DDBJ whole genome shotgun (WGS) entry which is preliminary data.</text>
</comment>
<evidence type="ECO:0000313" key="2">
    <source>
        <dbReference type="Proteomes" id="UP000435112"/>
    </source>
</evidence>
<dbReference type="EMBL" id="QXFU01006446">
    <property type="protein sequence ID" value="KAE8960995.1"/>
    <property type="molecule type" value="Genomic_DNA"/>
</dbReference>
<gene>
    <name evidence="1" type="ORF">PR002_g30038</name>
</gene>
<dbReference type="AlphaFoldDB" id="A0A6A3GVU9"/>
<evidence type="ECO:0000313" key="1">
    <source>
        <dbReference type="EMBL" id="KAE8960995.1"/>
    </source>
</evidence>
<reference evidence="1 2" key="1">
    <citation type="submission" date="2018-09" db="EMBL/GenBank/DDBJ databases">
        <title>Genomic investigation of the strawberry pathogen Phytophthora fragariae indicates pathogenicity is determined by transcriptional variation in three key races.</title>
        <authorList>
            <person name="Adams T.M."/>
            <person name="Armitage A.D."/>
            <person name="Sobczyk M.K."/>
            <person name="Bates H.J."/>
            <person name="Dunwell J.M."/>
            <person name="Nellist C.F."/>
            <person name="Harrison R.J."/>
        </authorList>
    </citation>
    <scope>NUCLEOTIDE SEQUENCE [LARGE SCALE GENOMIC DNA]</scope>
    <source>
        <strain evidence="1 2">SCRP324</strain>
    </source>
</reference>
<name>A0A6A3GVU9_9STRA</name>
<sequence>MSGIGVSPLLCGTSSLTTSGSSFGCCSSSLHHQVHPEFHQFAEADIHLCV</sequence>
<dbReference type="Proteomes" id="UP000435112">
    <property type="component" value="Unassembled WGS sequence"/>
</dbReference>
<accession>A0A6A3GVU9</accession>